<dbReference type="InterPro" id="IPR020843">
    <property type="entry name" value="ER"/>
</dbReference>
<dbReference type="OrthoDB" id="3941538at2759"/>
<dbReference type="PROSITE" id="PS00059">
    <property type="entry name" value="ADH_ZINC"/>
    <property type="match status" value="1"/>
</dbReference>
<accession>A0A9W9EW26</accession>
<dbReference type="EMBL" id="JAPQKI010000009">
    <property type="protein sequence ID" value="KAJ5089047.1"/>
    <property type="molecule type" value="Genomic_DNA"/>
</dbReference>
<dbReference type="SUPFAM" id="SSF51735">
    <property type="entry name" value="NAD(P)-binding Rossmann-fold domains"/>
    <property type="match status" value="1"/>
</dbReference>
<comment type="function">
    <text evidence="7">Xylitol dehydrogenase which catalyzes the conversion of xylitol to D-xylulose. Xylose is a major component of hemicelluloses such as xylan. Most fungi utilize D-xylose via three enzymatic reactions, xylose reductase (XR), xylitol dehydrogenase (XDH), and xylulokinase, to form xylulose 5-phosphate, which enters pentose phosphate pathway.</text>
</comment>
<gene>
    <name evidence="9" type="ORF">N7532_007731</name>
</gene>
<evidence type="ECO:0000256" key="1">
    <source>
        <dbReference type="ARBA" id="ARBA00008072"/>
    </source>
</evidence>
<sequence length="369" mass="39631">MTVTKNSLSSNRAFVLHPGGTFTFEQREIPALESDRDVLVRIVATGLCGSDVHYWQHGRIGRYVVEAPIVLGHESSGVIVKCGKNVTGLRVGDRVMLEPGFACNICHYCRGGRYNLCEAMRFAATPPYDGTLAKYYRAPSESCYKLPQHISHRDGSLIEPLSVAVHSCRLAGSMQEKSVAIFGAGPVGLLCCAVAHAFGASTVVAIDIVASRLATASKYGATHTYQMSTESSDRNAQDLVASIGLEYGVDVVLDATGAEPCLACGIHALTRGGTFVQVGLGNPTPTVPVGQICDKEVVFKGSFRYGPGDFQLAIDLLNSCRVNVDGLVTHEFSFDRAEDAFKNVVSRVGIKSVIYGPDVDEYEAKKRSD</sequence>
<comment type="caution">
    <text evidence="9">The sequence shown here is derived from an EMBL/GenBank/DDBJ whole genome shotgun (WGS) entry which is preliminary data.</text>
</comment>
<dbReference type="GO" id="GO:0003939">
    <property type="term" value="F:L-iditol 2-dehydrogenase (NAD+) activity"/>
    <property type="evidence" value="ECO:0007669"/>
    <property type="project" value="TreeGrafter"/>
</dbReference>
<feature type="domain" description="Enoyl reductase (ER)" evidence="8">
    <location>
        <begin position="19"/>
        <end position="354"/>
    </location>
</feature>
<dbReference type="InterPro" id="IPR036291">
    <property type="entry name" value="NAD(P)-bd_dom_sf"/>
</dbReference>
<keyword evidence="4 7" id="KW-0560">Oxidoreductase</keyword>
<dbReference type="InterPro" id="IPR002328">
    <property type="entry name" value="ADH_Zn_CS"/>
</dbReference>
<dbReference type="EC" id="1.1.1.9" evidence="7"/>
<dbReference type="GO" id="GO:0008270">
    <property type="term" value="F:zinc ion binding"/>
    <property type="evidence" value="ECO:0007669"/>
    <property type="project" value="UniProtKB-UniRule"/>
</dbReference>
<comment type="similarity">
    <text evidence="1 6">Belongs to the zinc-containing alcohol dehydrogenase family.</text>
</comment>
<dbReference type="Gene3D" id="3.90.180.10">
    <property type="entry name" value="Medium-chain alcohol dehydrogenases, catalytic domain"/>
    <property type="match status" value="1"/>
</dbReference>
<keyword evidence="3 6" id="KW-0862">Zinc</keyword>
<reference evidence="9" key="2">
    <citation type="journal article" date="2023" name="IMA Fungus">
        <title>Comparative genomic study of the Penicillium genus elucidates a diverse pangenome and 15 lateral gene transfer events.</title>
        <authorList>
            <person name="Petersen C."/>
            <person name="Sorensen T."/>
            <person name="Nielsen M.R."/>
            <person name="Sondergaard T.E."/>
            <person name="Sorensen J.L."/>
            <person name="Fitzpatrick D.A."/>
            <person name="Frisvad J.C."/>
            <person name="Nielsen K.L."/>
        </authorList>
    </citation>
    <scope>NUCLEOTIDE SEQUENCE</scope>
    <source>
        <strain evidence="9">IBT 30761</strain>
    </source>
</reference>
<dbReference type="GO" id="GO:0046526">
    <property type="term" value="F:D-xylulose reductase activity"/>
    <property type="evidence" value="ECO:0007669"/>
    <property type="project" value="UniProtKB-EC"/>
</dbReference>
<dbReference type="SMART" id="SM00829">
    <property type="entry name" value="PKS_ER"/>
    <property type="match status" value="1"/>
</dbReference>
<evidence type="ECO:0000256" key="6">
    <source>
        <dbReference type="RuleBase" id="RU361277"/>
    </source>
</evidence>
<protein>
    <recommendedName>
        <fullName evidence="7">D-xylulose reductase</fullName>
        <ecNumber evidence="7">1.1.1.9</ecNumber>
    </recommendedName>
    <alternativeName>
        <fullName evidence="7">Xylitol dehydrogenase</fullName>
    </alternativeName>
</protein>
<organism evidence="9 10">
    <name type="scientific">Penicillium argentinense</name>
    <dbReference type="NCBI Taxonomy" id="1131581"/>
    <lineage>
        <taxon>Eukaryota</taxon>
        <taxon>Fungi</taxon>
        <taxon>Dikarya</taxon>
        <taxon>Ascomycota</taxon>
        <taxon>Pezizomycotina</taxon>
        <taxon>Eurotiomycetes</taxon>
        <taxon>Eurotiomycetidae</taxon>
        <taxon>Eurotiales</taxon>
        <taxon>Aspergillaceae</taxon>
        <taxon>Penicillium</taxon>
    </lineage>
</organism>
<reference evidence="9" key="1">
    <citation type="submission" date="2022-11" db="EMBL/GenBank/DDBJ databases">
        <authorList>
            <person name="Petersen C."/>
        </authorList>
    </citation>
    <scope>NUCLEOTIDE SEQUENCE</scope>
    <source>
        <strain evidence="9">IBT 30761</strain>
    </source>
</reference>
<dbReference type="SUPFAM" id="SSF50129">
    <property type="entry name" value="GroES-like"/>
    <property type="match status" value="1"/>
</dbReference>
<keyword evidence="7" id="KW-0119">Carbohydrate metabolism</keyword>
<dbReference type="Pfam" id="PF08240">
    <property type="entry name" value="ADH_N"/>
    <property type="match status" value="1"/>
</dbReference>
<dbReference type="GO" id="GO:0019569">
    <property type="term" value="P:L-arabinose catabolic process to D-xylulose 5-phosphate"/>
    <property type="evidence" value="ECO:0007669"/>
    <property type="project" value="UniProtKB-UniRule"/>
</dbReference>
<dbReference type="PANTHER" id="PTHR43161">
    <property type="entry name" value="SORBITOL DEHYDROGENASE"/>
    <property type="match status" value="1"/>
</dbReference>
<dbReference type="PANTHER" id="PTHR43161:SF3">
    <property type="entry name" value="D-XYLULOSE REDUCTASE"/>
    <property type="match status" value="1"/>
</dbReference>
<dbReference type="RefSeq" id="XP_056471029.1">
    <property type="nucleotide sequence ID" value="XM_056620223.1"/>
</dbReference>
<evidence type="ECO:0000259" key="8">
    <source>
        <dbReference type="SMART" id="SM00829"/>
    </source>
</evidence>
<dbReference type="GeneID" id="81359202"/>
<dbReference type="InterPro" id="IPR045306">
    <property type="entry name" value="SDH-like"/>
</dbReference>
<evidence type="ECO:0000313" key="10">
    <source>
        <dbReference type="Proteomes" id="UP001149074"/>
    </source>
</evidence>
<dbReference type="InterPro" id="IPR013154">
    <property type="entry name" value="ADH-like_N"/>
</dbReference>
<dbReference type="GO" id="GO:0042732">
    <property type="term" value="P:D-xylose metabolic process"/>
    <property type="evidence" value="ECO:0007669"/>
    <property type="project" value="UniProtKB-UniRule"/>
</dbReference>
<comment type="cofactor">
    <cofactor evidence="7">
        <name>Zn(2+)</name>
        <dbReference type="ChEBI" id="CHEBI:29105"/>
    </cofactor>
    <text evidence="7">Binds 1 or 2 Zn(2+) ions per subunit.</text>
</comment>
<dbReference type="AlphaFoldDB" id="A0A9W9EW26"/>
<dbReference type="Proteomes" id="UP001149074">
    <property type="component" value="Unassembled WGS sequence"/>
</dbReference>
<evidence type="ECO:0000256" key="5">
    <source>
        <dbReference type="ARBA" id="ARBA00023027"/>
    </source>
</evidence>
<name>A0A9W9EW26_9EURO</name>
<dbReference type="GO" id="GO:0006062">
    <property type="term" value="P:sorbitol catabolic process"/>
    <property type="evidence" value="ECO:0007669"/>
    <property type="project" value="TreeGrafter"/>
</dbReference>
<keyword evidence="5 7" id="KW-0520">NAD</keyword>
<dbReference type="Pfam" id="PF00107">
    <property type="entry name" value="ADH_zinc_N"/>
    <property type="match status" value="1"/>
</dbReference>
<dbReference type="CDD" id="cd05285">
    <property type="entry name" value="sorbitol_DH"/>
    <property type="match status" value="1"/>
</dbReference>
<evidence type="ECO:0000256" key="4">
    <source>
        <dbReference type="ARBA" id="ARBA00023002"/>
    </source>
</evidence>
<dbReference type="Gene3D" id="3.40.50.720">
    <property type="entry name" value="NAD(P)-binding Rossmann-like Domain"/>
    <property type="match status" value="1"/>
</dbReference>
<proteinExistence type="inferred from homology"/>
<evidence type="ECO:0000256" key="7">
    <source>
        <dbReference type="RuleBase" id="RU369026"/>
    </source>
</evidence>
<comment type="pathway">
    <text evidence="7">Carbohydrate degradation; L-arabinose degradation via L-arabinitol; D-xylulose 5-phosphate from L-arabinose (fungal route): step 4/5.</text>
</comment>
<keyword evidence="10" id="KW-1185">Reference proteome</keyword>
<evidence type="ECO:0000256" key="2">
    <source>
        <dbReference type="ARBA" id="ARBA00022723"/>
    </source>
</evidence>
<comment type="catalytic activity">
    <reaction evidence="7">
        <text>xylitol + NAD(+) = D-xylulose + NADH + H(+)</text>
        <dbReference type="Rhea" id="RHEA:20433"/>
        <dbReference type="ChEBI" id="CHEBI:15378"/>
        <dbReference type="ChEBI" id="CHEBI:17140"/>
        <dbReference type="ChEBI" id="CHEBI:17151"/>
        <dbReference type="ChEBI" id="CHEBI:57540"/>
        <dbReference type="ChEBI" id="CHEBI:57945"/>
        <dbReference type="EC" id="1.1.1.9"/>
    </reaction>
</comment>
<dbReference type="FunFam" id="3.40.50.720:FF:000068">
    <property type="entry name" value="Sorbitol dehydrogenase"/>
    <property type="match status" value="1"/>
</dbReference>
<dbReference type="InterPro" id="IPR013149">
    <property type="entry name" value="ADH-like_C"/>
</dbReference>
<dbReference type="InterPro" id="IPR011032">
    <property type="entry name" value="GroES-like_sf"/>
</dbReference>
<keyword evidence="2 6" id="KW-0479">Metal-binding</keyword>
<evidence type="ECO:0000256" key="3">
    <source>
        <dbReference type="ARBA" id="ARBA00022833"/>
    </source>
</evidence>
<evidence type="ECO:0000313" key="9">
    <source>
        <dbReference type="EMBL" id="KAJ5089047.1"/>
    </source>
</evidence>
<keyword evidence="7" id="KW-0859">Xylose metabolism</keyword>